<dbReference type="SMART" id="SM00926">
    <property type="entry name" value="Molybdop_Fe4S4"/>
    <property type="match status" value="1"/>
</dbReference>
<evidence type="ECO:0000256" key="3">
    <source>
        <dbReference type="ARBA" id="ARBA00022505"/>
    </source>
</evidence>
<dbReference type="InterPro" id="IPR006656">
    <property type="entry name" value="Mopterin_OxRdtase"/>
</dbReference>
<dbReference type="GO" id="GO:0016491">
    <property type="term" value="F:oxidoreductase activity"/>
    <property type="evidence" value="ECO:0007669"/>
    <property type="project" value="UniProtKB-KW"/>
</dbReference>
<dbReference type="Pfam" id="PF04879">
    <property type="entry name" value="Molybdop_Fe4S4"/>
    <property type="match status" value="1"/>
</dbReference>
<dbReference type="GO" id="GO:0051539">
    <property type="term" value="F:4 iron, 4 sulfur cluster binding"/>
    <property type="evidence" value="ECO:0007669"/>
    <property type="project" value="UniProtKB-KW"/>
</dbReference>
<dbReference type="Pfam" id="PF01568">
    <property type="entry name" value="Molydop_binding"/>
    <property type="match status" value="1"/>
</dbReference>
<dbReference type="EMBL" id="CP000504">
    <property type="protein sequence ID" value="ABL87445.1"/>
    <property type="molecule type" value="Genomic_DNA"/>
</dbReference>
<evidence type="ECO:0000256" key="4">
    <source>
        <dbReference type="ARBA" id="ARBA00022723"/>
    </source>
</evidence>
<name>A1RR63_PYRIL</name>
<dbReference type="HOGENOM" id="CLU_000422_13_3_2"/>
<reference evidence="10" key="1">
    <citation type="submission" date="2006-12" db="EMBL/GenBank/DDBJ databases">
        <title>Complete sequence of Pyrobaculum islandicum DSM 4184.</title>
        <authorList>
            <person name="Copeland A."/>
            <person name="Lucas S."/>
            <person name="Lapidus A."/>
            <person name="Barry K."/>
            <person name="Detter J.C."/>
            <person name="Glavina del Rio T."/>
            <person name="Dalin E."/>
            <person name="Tice H."/>
            <person name="Pitluck S."/>
            <person name="Meincke L."/>
            <person name="Brettin T."/>
            <person name="Bruce D."/>
            <person name="Han C."/>
            <person name="Tapia R."/>
            <person name="Gilna P."/>
            <person name="Schmutz J."/>
            <person name="Larimer F."/>
            <person name="Land M."/>
            <person name="Hauser L."/>
            <person name="Kyrpides N."/>
            <person name="Mikhailova N."/>
            <person name="Cozen A.E."/>
            <person name="Fitz-Gibbon S.T."/>
            <person name="House C.H."/>
            <person name="Saltikov C."/>
            <person name="Lowe T."/>
            <person name="Richardson P."/>
        </authorList>
    </citation>
    <scope>NUCLEOTIDE SEQUENCE [LARGE SCALE GENOMIC DNA]</scope>
    <source>
        <strain evidence="10">DSM 4184</strain>
    </source>
</reference>
<dbReference type="InterPro" id="IPR009010">
    <property type="entry name" value="Asp_de-COase-like_dom_sf"/>
</dbReference>
<dbReference type="SUPFAM" id="SSF50692">
    <property type="entry name" value="ADC-like"/>
    <property type="match status" value="1"/>
</dbReference>
<dbReference type="Proteomes" id="UP000002595">
    <property type="component" value="Chromosome"/>
</dbReference>
<evidence type="ECO:0000256" key="7">
    <source>
        <dbReference type="ARBA" id="ARBA00023004"/>
    </source>
</evidence>
<dbReference type="Pfam" id="PF00384">
    <property type="entry name" value="Molybdopterin"/>
    <property type="match status" value="1"/>
</dbReference>
<dbReference type="PROSITE" id="PS51669">
    <property type="entry name" value="4FE4S_MOW_BIS_MGD"/>
    <property type="match status" value="1"/>
</dbReference>
<comment type="similarity">
    <text evidence="1">Belongs to the prokaryotic molybdopterin-containing oxidoreductase family.</text>
</comment>
<dbReference type="InterPro" id="IPR006963">
    <property type="entry name" value="Mopterin_OxRdtase_4Fe-4S_dom"/>
</dbReference>
<dbReference type="InterPro" id="IPR006657">
    <property type="entry name" value="MoPterin_dinucl-bd_dom"/>
</dbReference>
<dbReference type="eggNOG" id="arCOG01495">
    <property type="taxonomic scope" value="Archaea"/>
</dbReference>
<evidence type="ECO:0000313" key="11">
    <source>
        <dbReference type="Proteomes" id="UP000002595"/>
    </source>
</evidence>
<dbReference type="PANTHER" id="PTHR43742:SF9">
    <property type="entry name" value="TETRATHIONATE REDUCTASE SUBUNIT A"/>
    <property type="match status" value="1"/>
</dbReference>
<dbReference type="PANTHER" id="PTHR43742">
    <property type="entry name" value="TRIMETHYLAMINE-N-OXIDE REDUCTASE"/>
    <property type="match status" value="1"/>
</dbReference>
<dbReference type="Gene3D" id="3.40.50.740">
    <property type="match status" value="2"/>
</dbReference>
<keyword evidence="4" id="KW-0479">Metal-binding</keyword>
<keyword evidence="8" id="KW-0411">Iron-sulfur</keyword>
<feature type="domain" description="4Fe-4S Mo/W bis-MGD-type" evidence="9">
    <location>
        <begin position="48"/>
        <end position="104"/>
    </location>
</feature>
<dbReference type="STRING" id="384616.Pisl_0266"/>
<evidence type="ECO:0000256" key="5">
    <source>
        <dbReference type="ARBA" id="ARBA00022729"/>
    </source>
</evidence>
<dbReference type="GO" id="GO:0046872">
    <property type="term" value="F:metal ion binding"/>
    <property type="evidence" value="ECO:0007669"/>
    <property type="project" value="UniProtKB-KW"/>
</dbReference>
<proteinExistence type="inferred from homology"/>
<dbReference type="AlphaFoldDB" id="A1RR63"/>
<gene>
    <name evidence="10" type="ordered locus">Pisl_0266</name>
</gene>
<evidence type="ECO:0000256" key="2">
    <source>
        <dbReference type="ARBA" id="ARBA00022485"/>
    </source>
</evidence>
<keyword evidence="7" id="KW-0408">Iron</keyword>
<sequence>MSRFFLLMEISRREVLKAGATIGLIGGVSGILLKAAVEQSKAEAASAVTSVPSICGMCMAQCAIYIDVVDGKPVRIRPNTNAPTSAKGICARGVAGTFNAWLNPDAIKKPMARRALVDWAQGKISWEEAKRQLVTNRGKYDDMVEVDWNTAIDIIAKKLKELADNNERHAFTFLFGAWGPVASMRAGVPLMRFADTYGGGVITFDNPYCTYPRYLGHWLTWGHGHQAHVACIDYGEAEAVLVVRRNVIGAGVVTETWRFMEAVRRGAKLVVLSPVFDETASYADVWLPVKPGTDLAVLLAFIKYVLDNGYYMAEYLRRFTNAPFLIKPDGLPLLASEVDWGKYGVKEPAFAYVVWDEAAGGPAPDNAAQRAALFGEYEVALKDGSVVKAKTALQILKEWVDANLSALAQKHGVKDYMEAAAREADVDVNDLRRAAEIVAKYRAVSPIGWHDPRYSNSPQTWRAVGVLMALLGRIQQPGGLFLLTHLIMPYADVYTKVMKYTKKDVPYKTIRGLTFGEYVSANLRGIYVIPIAPPLPGPSDRDAPPVKSLTEVWGEEAEKKGYLYPYDTVQALYESVVHGKPFKIKVVFITGSNPIPRIGNSRLVEEIFRNLELVIVHDIQFNDTTAFADVILPDLPYLERLDLALPGPFSPFPAISVRFPWYYEEYKKKLAAGGKPGELDKAFRSRDGRTAFEVLLMIARRLSQLGVKPRDGTEWSQNMPVGMITEEGIFPIPNLERFINAQLRRVRIVDEAGNVRAPTVEDIYKMGGYMVLVPTGRVEAVKDELWSKALGRDVVVRVHVYKPVKYSVDLEEWLWRTIHYNSPMARGEVPLPTPSGRVEIYSINLAYDVRRVFGKPATSIDPSDLEGKKSGVDPLFSPVPLYAGMARPDYMWATGPATEDVEINGLVPPEPPKRLLLVYRHGPYTHTHSNTQNNLLLDTLTSSELLSAWIHPDTAAALGVKDGDWIEVRPAAPKVAKQLESVGVKEVPTARFRVRVTPMVRRDVVAIYHYWLVPRGRLRVKAWKLADVRAGYSDDNYLGPMLAGKLGTPGAMGNTVVEVSRVGGL</sequence>
<keyword evidence="2" id="KW-0004">4Fe-4S</keyword>
<organism evidence="10 11">
    <name type="scientific">Pyrobaculum islandicum (strain DSM 4184 / JCM 9189 / GEO3)</name>
    <dbReference type="NCBI Taxonomy" id="384616"/>
    <lineage>
        <taxon>Archaea</taxon>
        <taxon>Thermoproteota</taxon>
        <taxon>Thermoprotei</taxon>
        <taxon>Thermoproteales</taxon>
        <taxon>Thermoproteaceae</taxon>
        <taxon>Pyrobaculum</taxon>
    </lineage>
</organism>
<evidence type="ECO:0000256" key="8">
    <source>
        <dbReference type="ARBA" id="ARBA00023014"/>
    </source>
</evidence>
<dbReference type="SUPFAM" id="SSF53706">
    <property type="entry name" value="Formate dehydrogenase/DMSO reductase, domains 1-3"/>
    <property type="match status" value="1"/>
</dbReference>
<dbReference type="InterPro" id="IPR050612">
    <property type="entry name" value="Prok_Mopterin_Oxidored"/>
</dbReference>
<keyword evidence="3" id="KW-0500">Molybdenum</keyword>
<evidence type="ECO:0000256" key="1">
    <source>
        <dbReference type="ARBA" id="ARBA00010312"/>
    </source>
</evidence>
<dbReference type="KEGG" id="pis:Pisl_0266"/>
<dbReference type="Gene3D" id="3.40.228.10">
    <property type="entry name" value="Dimethylsulfoxide Reductase, domain 2"/>
    <property type="match status" value="1"/>
</dbReference>
<accession>A1RR63</accession>
<evidence type="ECO:0000256" key="6">
    <source>
        <dbReference type="ARBA" id="ARBA00023002"/>
    </source>
</evidence>
<keyword evidence="5" id="KW-0732">Signal</keyword>
<keyword evidence="11" id="KW-1185">Reference proteome</keyword>
<dbReference type="GO" id="GO:0043546">
    <property type="term" value="F:molybdopterin cofactor binding"/>
    <property type="evidence" value="ECO:0007669"/>
    <property type="project" value="InterPro"/>
</dbReference>
<dbReference type="Gene3D" id="2.20.25.90">
    <property type="entry name" value="ADC-like domains"/>
    <property type="match status" value="1"/>
</dbReference>
<evidence type="ECO:0000259" key="9">
    <source>
        <dbReference type="PROSITE" id="PS51669"/>
    </source>
</evidence>
<keyword evidence="6" id="KW-0560">Oxidoreductase</keyword>
<dbReference type="Gene3D" id="2.40.40.20">
    <property type="match status" value="1"/>
</dbReference>
<evidence type="ECO:0000313" key="10">
    <source>
        <dbReference type="EMBL" id="ABL87445.1"/>
    </source>
</evidence>
<protein>
    <submittedName>
        <fullName evidence="10">Molybdopterin oxidoreductase</fullName>
    </submittedName>
</protein>